<dbReference type="OrthoDB" id="3637992at2"/>
<name>A0A5N0VL34_9PSEU</name>
<proteinExistence type="predicted"/>
<comment type="caution">
    <text evidence="2">The sequence shown here is derived from an EMBL/GenBank/DDBJ whole genome shotgun (WGS) entry which is preliminary data.</text>
</comment>
<reference evidence="2" key="1">
    <citation type="submission" date="2019-09" db="EMBL/GenBank/DDBJ databases">
        <authorList>
            <person name="Teo W.F.A."/>
            <person name="Duangmal K."/>
        </authorList>
    </citation>
    <scope>NUCLEOTIDE SEQUENCE [LARGE SCALE GENOMIC DNA]</scope>
    <source>
        <strain evidence="2">K81G1</strain>
    </source>
</reference>
<accession>A0A5N0VL34</accession>
<gene>
    <name evidence="2" type="ORF">FPZ12_004755</name>
</gene>
<feature type="chain" id="PRO_5024463389" evidence="1">
    <location>
        <begin position="22"/>
        <end position="61"/>
    </location>
</feature>
<evidence type="ECO:0000313" key="2">
    <source>
        <dbReference type="EMBL" id="KAA9165880.1"/>
    </source>
</evidence>
<dbReference type="EMBL" id="VMNW02000004">
    <property type="protein sequence ID" value="KAA9165880.1"/>
    <property type="molecule type" value="Genomic_DNA"/>
</dbReference>
<dbReference type="AlphaFoldDB" id="A0A5N0VL34"/>
<dbReference type="Proteomes" id="UP000319769">
    <property type="component" value="Unassembled WGS sequence"/>
</dbReference>
<sequence>MLVAGAVGAAVLALGSGVAGAAEVPIWVVPGVDGGSLLDPTVNLPTALLAPVDSLLTFFAG</sequence>
<protein>
    <submittedName>
        <fullName evidence="2">Uncharacterized protein</fullName>
    </submittedName>
</protein>
<organism evidence="2 3">
    <name type="scientific">Amycolatopsis acidicola</name>
    <dbReference type="NCBI Taxonomy" id="2596893"/>
    <lineage>
        <taxon>Bacteria</taxon>
        <taxon>Bacillati</taxon>
        <taxon>Actinomycetota</taxon>
        <taxon>Actinomycetes</taxon>
        <taxon>Pseudonocardiales</taxon>
        <taxon>Pseudonocardiaceae</taxon>
        <taxon>Amycolatopsis</taxon>
    </lineage>
</organism>
<evidence type="ECO:0000313" key="3">
    <source>
        <dbReference type="Proteomes" id="UP000319769"/>
    </source>
</evidence>
<feature type="signal peptide" evidence="1">
    <location>
        <begin position="1"/>
        <end position="21"/>
    </location>
</feature>
<keyword evidence="1" id="KW-0732">Signal</keyword>
<keyword evidence="3" id="KW-1185">Reference proteome</keyword>
<evidence type="ECO:0000256" key="1">
    <source>
        <dbReference type="SAM" id="SignalP"/>
    </source>
</evidence>